<dbReference type="PANTHER" id="PTHR30146:SF109">
    <property type="entry name" value="HTH-TYPE TRANSCRIPTIONAL REGULATOR GALS"/>
    <property type="match status" value="1"/>
</dbReference>
<dbReference type="GO" id="GO:0000976">
    <property type="term" value="F:transcription cis-regulatory region binding"/>
    <property type="evidence" value="ECO:0007669"/>
    <property type="project" value="TreeGrafter"/>
</dbReference>
<evidence type="ECO:0000259" key="4">
    <source>
        <dbReference type="PROSITE" id="PS50932"/>
    </source>
</evidence>
<dbReference type="Gene3D" id="3.40.50.2300">
    <property type="match status" value="2"/>
</dbReference>
<gene>
    <name evidence="5" type="ORF">H5P30_12445</name>
</gene>
<keyword evidence="2 5" id="KW-0238">DNA-binding</keyword>
<dbReference type="GO" id="GO:0003700">
    <property type="term" value="F:DNA-binding transcription factor activity"/>
    <property type="evidence" value="ECO:0007669"/>
    <property type="project" value="TreeGrafter"/>
</dbReference>
<evidence type="ECO:0000313" key="6">
    <source>
        <dbReference type="Proteomes" id="UP000525652"/>
    </source>
</evidence>
<evidence type="ECO:0000256" key="2">
    <source>
        <dbReference type="ARBA" id="ARBA00023125"/>
    </source>
</evidence>
<dbReference type="InterPro" id="IPR010982">
    <property type="entry name" value="Lambda_DNA-bd_dom_sf"/>
</dbReference>
<evidence type="ECO:0000313" key="5">
    <source>
        <dbReference type="EMBL" id="MBC2602583.1"/>
    </source>
</evidence>
<dbReference type="EMBL" id="JACHVA010000101">
    <property type="protein sequence ID" value="MBC2602583.1"/>
    <property type="molecule type" value="Genomic_DNA"/>
</dbReference>
<dbReference type="CDD" id="cd01392">
    <property type="entry name" value="HTH_LacI"/>
    <property type="match status" value="1"/>
</dbReference>
<dbReference type="Pfam" id="PF00356">
    <property type="entry name" value="LacI"/>
    <property type="match status" value="1"/>
</dbReference>
<keyword evidence="3" id="KW-0804">Transcription</keyword>
<dbReference type="PANTHER" id="PTHR30146">
    <property type="entry name" value="LACI-RELATED TRANSCRIPTIONAL REPRESSOR"/>
    <property type="match status" value="1"/>
</dbReference>
<dbReference type="PROSITE" id="PS00356">
    <property type="entry name" value="HTH_LACI_1"/>
    <property type="match status" value="1"/>
</dbReference>
<protein>
    <submittedName>
        <fullName evidence="5">LacI family DNA-binding transcriptional regulator</fullName>
    </submittedName>
</protein>
<dbReference type="PROSITE" id="PS50932">
    <property type="entry name" value="HTH_LACI_2"/>
    <property type="match status" value="1"/>
</dbReference>
<dbReference type="SUPFAM" id="SSF47413">
    <property type="entry name" value="lambda repressor-like DNA-binding domains"/>
    <property type="match status" value="1"/>
</dbReference>
<reference evidence="5 6" key="1">
    <citation type="submission" date="2020-07" db="EMBL/GenBank/DDBJ databases">
        <authorList>
            <person name="Feng X."/>
        </authorList>
    </citation>
    <scope>NUCLEOTIDE SEQUENCE [LARGE SCALE GENOMIC DNA]</scope>
    <source>
        <strain evidence="5 6">JCM14086</strain>
    </source>
</reference>
<dbReference type="AlphaFoldDB" id="A0A7X1E517"/>
<accession>A0A7X1E517</accession>
<keyword evidence="1" id="KW-0805">Transcription regulation</keyword>
<dbReference type="InterPro" id="IPR028082">
    <property type="entry name" value="Peripla_BP_I"/>
</dbReference>
<evidence type="ECO:0000256" key="3">
    <source>
        <dbReference type="ARBA" id="ARBA00023163"/>
    </source>
</evidence>
<comment type="caution">
    <text evidence="5">The sequence shown here is derived from an EMBL/GenBank/DDBJ whole genome shotgun (WGS) entry which is preliminary data.</text>
</comment>
<proteinExistence type="predicted"/>
<dbReference type="Proteomes" id="UP000525652">
    <property type="component" value="Unassembled WGS sequence"/>
</dbReference>
<organism evidence="5 6">
    <name type="scientific">Puniceicoccus vermicola</name>
    <dbReference type="NCBI Taxonomy" id="388746"/>
    <lineage>
        <taxon>Bacteria</taxon>
        <taxon>Pseudomonadati</taxon>
        <taxon>Verrucomicrobiota</taxon>
        <taxon>Opitutia</taxon>
        <taxon>Puniceicoccales</taxon>
        <taxon>Puniceicoccaceae</taxon>
        <taxon>Puniceicoccus</taxon>
    </lineage>
</organism>
<feature type="domain" description="HTH lacI-type" evidence="4">
    <location>
        <begin position="7"/>
        <end position="61"/>
    </location>
</feature>
<name>A0A7X1E517_9BACT</name>
<sequence>MARDDTVTMKDIAREAKVSASAVSLALRGSPRISELTRTRISEIAERMGYRPNPLVSALMQSRRRPHQEQGFLTGAYLSFEEMAPVLREESIYAEFERGAMAEAARQGIRLEKFKVDSEMPLSRIGQILHARGIRGIVVSPLPPELEEIEWDWAGVSAIAIGPTLRKPALHRVMSDHYSNMESLLKACATWGYRRPGLCLETLSDERIGGQWEACFLRQQTENPLFEKVPLMKYADLSDSYLLHWIRDERPDVVICSSPWRILSIFEKADIRLPEDVGLASVSAARPDGDLSGIVEDGFSAGAQSVSQLLRMVYANEVGLPENPLKILLPGRVYRGRTTR</sequence>
<dbReference type="Gene3D" id="1.10.260.40">
    <property type="entry name" value="lambda repressor-like DNA-binding domains"/>
    <property type="match status" value="1"/>
</dbReference>
<keyword evidence="6" id="KW-1185">Reference proteome</keyword>
<dbReference type="RefSeq" id="WP_185693250.1">
    <property type="nucleotide sequence ID" value="NZ_JACHVA010000101.1"/>
</dbReference>
<dbReference type="SMART" id="SM00354">
    <property type="entry name" value="HTH_LACI"/>
    <property type="match status" value="1"/>
</dbReference>
<evidence type="ECO:0000256" key="1">
    <source>
        <dbReference type="ARBA" id="ARBA00023015"/>
    </source>
</evidence>
<dbReference type="InterPro" id="IPR000843">
    <property type="entry name" value="HTH_LacI"/>
</dbReference>
<dbReference type="SUPFAM" id="SSF53822">
    <property type="entry name" value="Periplasmic binding protein-like I"/>
    <property type="match status" value="1"/>
</dbReference>